<feature type="compositionally biased region" description="Polar residues" evidence="12">
    <location>
        <begin position="704"/>
        <end position="715"/>
    </location>
</feature>
<evidence type="ECO:0000313" key="15">
    <source>
        <dbReference type="RefSeq" id="XP_050931400.1"/>
    </source>
</evidence>
<feature type="compositionally biased region" description="Polar residues" evidence="12">
    <location>
        <begin position="635"/>
        <end position="648"/>
    </location>
</feature>
<evidence type="ECO:0000256" key="11">
    <source>
        <dbReference type="PROSITE-ProRule" id="PRU00175"/>
    </source>
</evidence>
<feature type="region of interest" description="Disordered" evidence="12">
    <location>
        <begin position="442"/>
        <end position="461"/>
    </location>
</feature>
<dbReference type="InterPro" id="IPR017907">
    <property type="entry name" value="Znf_RING_CS"/>
</dbReference>
<dbReference type="InterPro" id="IPR051657">
    <property type="entry name" value="RNF168/RNF169_E3_ubiq-ligase"/>
</dbReference>
<evidence type="ECO:0000256" key="10">
    <source>
        <dbReference type="ARBA" id="ARBA00023242"/>
    </source>
</evidence>
<dbReference type="EC" id="2.3.2.27" evidence="3"/>
<feature type="region of interest" description="Disordered" evidence="12">
    <location>
        <begin position="889"/>
        <end position="943"/>
    </location>
</feature>
<dbReference type="KEGG" id="lcf:108874164"/>
<feature type="region of interest" description="Disordered" evidence="12">
    <location>
        <begin position="78"/>
        <end position="103"/>
    </location>
</feature>
<evidence type="ECO:0000256" key="6">
    <source>
        <dbReference type="ARBA" id="ARBA00022763"/>
    </source>
</evidence>
<evidence type="ECO:0000256" key="4">
    <source>
        <dbReference type="ARBA" id="ARBA00022679"/>
    </source>
</evidence>
<dbReference type="GO" id="GO:0006302">
    <property type="term" value="P:double-strand break repair"/>
    <property type="evidence" value="ECO:0007669"/>
    <property type="project" value="TreeGrafter"/>
</dbReference>
<evidence type="ECO:0000256" key="2">
    <source>
        <dbReference type="ARBA" id="ARBA00004123"/>
    </source>
</evidence>
<evidence type="ECO:0000259" key="13">
    <source>
        <dbReference type="PROSITE" id="PS50089"/>
    </source>
</evidence>
<evidence type="ECO:0000256" key="9">
    <source>
        <dbReference type="ARBA" id="ARBA00022833"/>
    </source>
</evidence>
<gene>
    <name evidence="15 16" type="primary">LOC108874164</name>
</gene>
<name>A0AAJ8BFN6_LATCA</name>
<feature type="region of interest" description="Disordered" evidence="12">
    <location>
        <begin position="413"/>
        <end position="436"/>
    </location>
</feature>
<feature type="compositionally biased region" description="Basic and acidic residues" evidence="12">
    <location>
        <begin position="80"/>
        <end position="102"/>
    </location>
</feature>
<keyword evidence="8" id="KW-0833">Ubl conjugation pathway</keyword>
<feature type="region of interest" description="Disordered" evidence="12">
    <location>
        <begin position="565"/>
        <end position="736"/>
    </location>
</feature>
<dbReference type="InterPro" id="IPR027370">
    <property type="entry name" value="Znf-RING_euk"/>
</dbReference>
<dbReference type="GO" id="GO:0035861">
    <property type="term" value="C:site of double-strand break"/>
    <property type="evidence" value="ECO:0007669"/>
    <property type="project" value="TreeGrafter"/>
</dbReference>
<dbReference type="GO" id="GO:0061630">
    <property type="term" value="F:ubiquitin protein ligase activity"/>
    <property type="evidence" value="ECO:0007669"/>
    <property type="project" value="UniProtKB-EC"/>
</dbReference>
<dbReference type="GO" id="GO:0005634">
    <property type="term" value="C:nucleus"/>
    <property type="evidence" value="ECO:0007669"/>
    <property type="project" value="UniProtKB-SubCell"/>
</dbReference>
<accession>A0AAJ8BFN6</accession>
<feature type="region of interest" description="Disordered" evidence="12">
    <location>
        <begin position="358"/>
        <end position="390"/>
    </location>
</feature>
<evidence type="ECO:0000313" key="16">
    <source>
        <dbReference type="RefSeq" id="XP_050931401.1"/>
    </source>
</evidence>
<evidence type="ECO:0000313" key="14">
    <source>
        <dbReference type="Proteomes" id="UP000694890"/>
    </source>
</evidence>
<dbReference type="GO" id="GO:0031491">
    <property type="term" value="F:nucleosome binding"/>
    <property type="evidence" value="ECO:0007669"/>
    <property type="project" value="TreeGrafter"/>
</dbReference>
<dbReference type="PROSITE" id="PS50089">
    <property type="entry name" value="ZF_RING_2"/>
    <property type="match status" value="1"/>
</dbReference>
<comment type="catalytic activity">
    <reaction evidence="1">
        <text>S-ubiquitinyl-[E2 ubiquitin-conjugating enzyme]-L-cysteine + [acceptor protein]-L-lysine = [E2 ubiquitin-conjugating enzyme]-L-cysteine + N(6)-ubiquitinyl-[acceptor protein]-L-lysine.</text>
        <dbReference type="EC" id="2.3.2.27"/>
    </reaction>
</comment>
<keyword evidence="7 11" id="KW-0863">Zinc-finger</keyword>
<dbReference type="InterPro" id="IPR001841">
    <property type="entry name" value="Znf_RING"/>
</dbReference>
<feature type="compositionally biased region" description="Polar residues" evidence="12">
    <location>
        <begin position="753"/>
        <end position="763"/>
    </location>
</feature>
<feature type="compositionally biased region" description="Basic and acidic residues" evidence="12">
    <location>
        <begin position="662"/>
        <end position="700"/>
    </location>
</feature>
<dbReference type="Proteomes" id="UP000694890">
    <property type="component" value="Linkage group LG14"/>
</dbReference>
<dbReference type="AlphaFoldDB" id="A0AAJ8BFN6"/>
<dbReference type="GO" id="GO:0008270">
    <property type="term" value="F:zinc ion binding"/>
    <property type="evidence" value="ECO:0007669"/>
    <property type="project" value="UniProtKB-KW"/>
</dbReference>
<evidence type="ECO:0000256" key="3">
    <source>
        <dbReference type="ARBA" id="ARBA00012483"/>
    </source>
</evidence>
<evidence type="ECO:0000256" key="1">
    <source>
        <dbReference type="ARBA" id="ARBA00000900"/>
    </source>
</evidence>
<feature type="compositionally biased region" description="Polar residues" evidence="12">
    <location>
        <begin position="593"/>
        <end position="609"/>
    </location>
</feature>
<feature type="domain" description="RING-type" evidence="13">
    <location>
        <begin position="20"/>
        <end position="58"/>
    </location>
</feature>
<comment type="subcellular location">
    <subcellularLocation>
        <location evidence="2">Nucleus</location>
    </subcellularLocation>
</comment>
<reference evidence="15 16" key="1">
    <citation type="submission" date="2025-04" db="UniProtKB">
        <authorList>
            <consortium name="RefSeq"/>
        </authorList>
    </citation>
    <scope>IDENTIFICATION</scope>
    <source>
        <tissue evidence="15 16">Brain</tissue>
    </source>
</reference>
<dbReference type="RefSeq" id="XP_050931400.1">
    <property type="nucleotide sequence ID" value="XM_051075443.1"/>
</dbReference>
<evidence type="ECO:0000256" key="12">
    <source>
        <dbReference type="SAM" id="MobiDB-lite"/>
    </source>
</evidence>
<evidence type="ECO:0000256" key="5">
    <source>
        <dbReference type="ARBA" id="ARBA00022723"/>
    </source>
</evidence>
<protein>
    <recommendedName>
        <fullName evidence="3">RING-type E3 ubiquitin transferase</fullName>
        <ecNumber evidence="3">2.3.2.27</ecNumber>
    </recommendedName>
</protein>
<feature type="compositionally biased region" description="Basic and acidic residues" evidence="12">
    <location>
        <begin position="824"/>
        <end position="833"/>
    </location>
</feature>
<feature type="compositionally biased region" description="Pro residues" evidence="12">
    <location>
        <begin position="616"/>
        <end position="625"/>
    </location>
</feature>
<feature type="region of interest" description="Disordered" evidence="12">
    <location>
        <begin position="753"/>
        <end position="844"/>
    </location>
</feature>
<keyword evidence="6" id="KW-0227">DNA damage</keyword>
<organism evidence="14 16">
    <name type="scientific">Lates calcarifer</name>
    <name type="common">Barramundi</name>
    <name type="synonym">Holocentrus calcarifer</name>
    <dbReference type="NCBI Taxonomy" id="8187"/>
    <lineage>
        <taxon>Eukaryota</taxon>
        <taxon>Metazoa</taxon>
        <taxon>Chordata</taxon>
        <taxon>Craniata</taxon>
        <taxon>Vertebrata</taxon>
        <taxon>Euteleostomi</taxon>
        <taxon>Actinopterygii</taxon>
        <taxon>Neopterygii</taxon>
        <taxon>Teleostei</taxon>
        <taxon>Neoteleostei</taxon>
        <taxon>Acanthomorphata</taxon>
        <taxon>Carangaria</taxon>
        <taxon>Carangaria incertae sedis</taxon>
        <taxon>Centropomidae</taxon>
        <taxon>Lates</taxon>
    </lineage>
</organism>
<dbReference type="PANTHER" id="PTHR23328:SF0">
    <property type="entry name" value="RING-TYPE DOMAIN-CONTAINING PROTEIN"/>
    <property type="match status" value="1"/>
</dbReference>
<feature type="compositionally biased region" description="Basic and acidic residues" evidence="12">
    <location>
        <begin position="927"/>
        <end position="936"/>
    </location>
</feature>
<dbReference type="InterPro" id="IPR013083">
    <property type="entry name" value="Znf_RING/FYVE/PHD"/>
</dbReference>
<dbReference type="PROSITE" id="PS00518">
    <property type="entry name" value="ZF_RING_1"/>
    <property type="match status" value="1"/>
</dbReference>
<feature type="compositionally biased region" description="Low complexity" evidence="12">
    <location>
        <begin position="783"/>
        <end position="793"/>
    </location>
</feature>
<dbReference type="RefSeq" id="XP_050931401.1">
    <property type="nucleotide sequence ID" value="XM_051075444.1"/>
</dbReference>
<feature type="compositionally biased region" description="Polar residues" evidence="12">
    <location>
        <begin position="442"/>
        <end position="459"/>
    </location>
</feature>
<dbReference type="SMART" id="SM00184">
    <property type="entry name" value="RING"/>
    <property type="match status" value="1"/>
</dbReference>
<keyword evidence="9" id="KW-0862">Zinc</keyword>
<dbReference type="GeneID" id="108874164"/>
<dbReference type="Pfam" id="PF13445">
    <property type="entry name" value="zf-RING_UBOX"/>
    <property type="match status" value="1"/>
</dbReference>
<evidence type="ECO:0000256" key="7">
    <source>
        <dbReference type="ARBA" id="ARBA00022771"/>
    </source>
</evidence>
<sequence>MASAPASPSETCSLENHLTCSICMDTFRDPVTTACGHSFCKKCLKANLKYNAKVCPICMTSVPSSPVVNFVLRDIVQQQQKEKKTPEENEDLYTGKDDKEASDTCTDQKVGAERLKGHNLVTPVRNVGDGACLKYGCPSEIKTPLQSCKTAEMSLQVCHCGWSKVTTYQGLRTHQGRMGCTMKGVRVAESDQQFMWTNVELTNAQKDLRLDVYTSFKTDTYFYSDKSLQVCHCGWTKMTTYQGLRIHQGKMGCTPKGVRIPKEEQYYWKNQWEVEVKVKVDQRKCQPAKRAIIKEEKVLEPPGMYVSTNSAATVNERYKSTFAPPKEAQRSSRRTTKSKSDYQHQDFYTLPQVNRSVREPPVTLPPVVRPKEKKAKHQTLSQTEDRRAMTGNQRKIHDWTDYATTAASIKEEPKSPFATPQPHFQRPTKSKPGHQLYDFSIYPQTADSRAMTGSRSNGRTDLRTTAPVIKEELHSPFVTPQYSLQRPTNSNLGHQRQDFYNLPQTADCRAMTGNQRKIHGCTGYETTAVTKEEPKSSLEAPQQSFQRAVTSNAGHQLYDVSAGVQATKSVREPPITPPPAPVVSPREKEIKHQTLSQDVPVSSTISSATIKEEPKSPLPIPPPSFPRATHPKPGNQPQGFSTGEQVNGSAREHPPTTVAQPRETDRKENEVRQKRPRPEILPKIQMKEKMRNIRAAERACENVPDSTSTTNQRNSAAAEATTEHVESMGETTQPDFSTGLTVKELARMFSATTTQNTAVQSKEQNGEKPVLSQAKPLVQRFSATAAQQTPAQPLEKDKENQKLSENVPDSTSIAQTNSAAAEATTKDDPKSLDDTAQPDLSTGMKVKELARMFSATTNQETAVQPTEKRKLSQVKLLAQRFSVIPAQETAVRPKKKDKENYYLSQVQRVPDSTGATAKMNPAATEATTERDPKSSCETEQLSDFSTGMKVKDLARMFLAATTQDTAVRPRRNTET</sequence>
<evidence type="ECO:0000256" key="8">
    <source>
        <dbReference type="ARBA" id="ARBA00022786"/>
    </source>
</evidence>
<feature type="region of interest" description="Disordered" evidence="12">
    <location>
        <begin position="323"/>
        <end position="345"/>
    </location>
</feature>
<keyword evidence="4" id="KW-0808">Transferase</keyword>
<proteinExistence type="predicted"/>
<dbReference type="PANTHER" id="PTHR23328">
    <property type="entry name" value="RING-TYPE DOMAIN-CONTAINING PROTEIN"/>
    <property type="match status" value="1"/>
</dbReference>
<feature type="compositionally biased region" description="Polar residues" evidence="12">
    <location>
        <begin position="803"/>
        <end position="819"/>
    </location>
</feature>
<keyword evidence="10" id="KW-0539">Nucleus</keyword>
<dbReference type="Gene3D" id="3.30.40.10">
    <property type="entry name" value="Zinc/RING finger domain, C3HC4 (zinc finger)"/>
    <property type="match status" value="1"/>
</dbReference>
<dbReference type="SUPFAM" id="SSF57850">
    <property type="entry name" value="RING/U-box"/>
    <property type="match status" value="1"/>
</dbReference>
<keyword evidence="5" id="KW-0479">Metal-binding</keyword>